<name>A0AAI9XJ29_9PEZI</name>
<dbReference type="Proteomes" id="UP001239213">
    <property type="component" value="Unassembled WGS sequence"/>
</dbReference>
<keyword evidence="1" id="KW-0472">Membrane</keyword>
<evidence type="ECO:0000313" key="3">
    <source>
        <dbReference type="Proteomes" id="UP001239213"/>
    </source>
</evidence>
<evidence type="ECO:0000313" key="2">
    <source>
        <dbReference type="EMBL" id="KAK1450822.1"/>
    </source>
</evidence>
<organism evidence="2 3">
    <name type="scientific">Colletotrichum cuscutae</name>
    <dbReference type="NCBI Taxonomy" id="1209917"/>
    <lineage>
        <taxon>Eukaryota</taxon>
        <taxon>Fungi</taxon>
        <taxon>Dikarya</taxon>
        <taxon>Ascomycota</taxon>
        <taxon>Pezizomycotina</taxon>
        <taxon>Sordariomycetes</taxon>
        <taxon>Hypocreomycetidae</taxon>
        <taxon>Glomerellales</taxon>
        <taxon>Glomerellaceae</taxon>
        <taxon>Colletotrichum</taxon>
        <taxon>Colletotrichum acutatum species complex</taxon>
    </lineage>
</organism>
<dbReference type="EMBL" id="MPDP01000304">
    <property type="protein sequence ID" value="KAK1450822.1"/>
    <property type="molecule type" value="Genomic_DNA"/>
</dbReference>
<reference evidence="2" key="1">
    <citation type="submission" date="2016-11" db="EMBL/GenBank/DDBJ databases">
        <title>The genome sequence of Colletotrichum cuscutae.</title>
        <authorList>
            <person name="Baroncelli R."/>
        </authorList>
    </citation>
    <scope>NUCLEOTIDE SEQUENCE</scope>
    <source>
        <strain evidence="2">IMI 304802</strain>
    </source>
</reference>
<feature type="transmembrane region" description="Helical" evidence="1">
    <location>
        <begin position="448"/>
        <end position="468"/>
    </location>
</feature>
<feature type="transmembrane region" description="Helical" evidence="1">
    <location>
        <begin position="381"/>
        <end position="407"/>
    </location>
</feature>
<keyword evidence="1" id="KW-0812">Transmembrane</keyword>
<feature type="transmembrane region" description="Helical" evidence="1">
    <location>
        <begin position="337"/>
        <end position="360"/>
    </location>
</feature>
<keyword evidence="1" id="KW-1133">Transmembrane helix</keyword>
<protein>
    <submittedName>
        <fullName evidence="2">Uncharacterized protein</fullName>
    </submittedName>
</protein>
<dbReference type="AlphaFoldDB" id="A0AAI9XJ29"/>
<feature type="transmembrane region" description="Helical" evidence="1">
    <location>
        <begin position="301"/>
        <end position="325"/>
    </location>
</feature>
<proteinExistence type="predicted"/>
<evidence type="ECO:0000256" key="1">
    <source>
        <dbReference type="SAM" id="Phobius"/>
    </source>
</evidence>
<accession>A0AAI9XJ29</accession>
<feature type="transmembrane region" description="Helical" evidence="1">
    <location>
        <begin position="214"/>
        <end position="238"/>
    </location>
</feature>
<keyword evidence="3" id="KW-1185">Reference proteome</keyword>
<gene>
    <name evidence="2" type="ORF">CCUS01_02281</name>
</gene>
<comment type="caution">
    <text evidence="2">The sequence shown here is derived from an EMBL/GenBank/DDBJ whole genome shotgun (WGS) entry which is preliminary data.</text>
</comment>
<sequence>MVFFINTPFSLSRKFLRSRDAVILHGNLKDTSEGQIVGSQDEIRPEWEFLKEEKKEAQWIFFRRIGGTSMDFNPMGKGLLDSLKEGKHAATEHTNTSWPVYFFRTLEPTISRVVDRLFPFSLIIEGRISPNWPTMDAKGYQRNWFLVRTLLLETRLDSFSFDDQKEISGWREGNGGTTMIRYLPTQPGREPSRLSYTRIWTPLQSKFSATFSSYLLVPLLFLSMMNMVWLIAWCWASVGRVELLERPTREMNCAPTSIPLPPSLPGLIIAVALVTRDGAAGGLLLDFFFDFEWGGGGGGGVCVGGVVGGFFVGGVFCCVFLFGGWLGGGGGGGGGFLYAFLRGGCIPPCVDAFIVSLLSSRTKKKKRRRKKKIGMRKAPESLPPGPDVFCDTFFFFFFSLGTCLGGGVDNRNFFWETGWYGGTSVCIWAWGMVFFFFFFFFFFGFVVFFFFFFLFLFFLFLLFCVGWWGGGGGGGGGGGIWDAVVLVSGGGGGGGAHVSGGGTFLSVGKRFLFEKGFGSIKTLEGILKYFRMIEKFFHGSSITGDWFFSGCEVELGFLRLEYVHVRDIVGRNGEKGWGGSRTTVFFQCREALRDGDIRCRRGAMMMIDVVCRVSHMVSCLAPSKRERHLGARGSNGEPASDSCPFRCRDDFAVRRDALHVAHYHARVYRRHGPASPVLNRLFARGGGYLLAFISVEWKTAWRVEEGCFPGADCFHGRTEDVWVNVMPFFLTITPTLIIGEIQFRQVDNFKLNIYGDAIYVPLASSSLASYFAMPSFPFAVEIFTSLERNLSDSTLILGIVGDTPKEDTLISASRQCTGSATTYCVVARSYLKRQYDTKKAAWCKGYSMLDMGRRMSSACSSATSLNILERYMTKPPLLSPGNGQMSDMRPDLIIIRIRVSGESLLRQTNDGSRVPTKNIAIEASTRLASKMINIRDCNRRVGLKNLCCSTLTGSSAKCPIQILENQDDPRQMRKIFTRKRLTSSCWVVHVQMSVRRFASNRDKVQGELERQTKLWGIRPRKLFARRAIANWKPTHTPSEGT</sequence>
<feature type="transmembrane region" description="Helical" evidence="1">
    <location>
        <begin position="419"/>
        <end position="441"/>
    </location>
</feature>